<organism evidence="1 2">
    <name type="scientific">Leptospira interrogans serovar Australis str. 200703203</name>
    <dbReference type="NCBI Taxonomy" id="1085541"/>
    <lineage>
        <taxon>Bacteria</taxon>
        <taxon>Pseudomonadati</taxon>
        <taxon>Spirochaetota</taxon>
        <taxon>Spirochaetia</taxon>
        <taxon>Leptospirales</taxon>
        <taxon>Leptospiraceae</taxon>
        <taxon>Leptospira</taxon>
    </lineage>
</organism>
<sequence length="232" mass="28095">MDHKIECPHCKKQFDSPEKEAVRMAMTEDMWMNHCEEIFRKGWRPGKFENLPDFLKTKRIGLYYEKLEQRIKIKKNRHSRHRTFLKLFPLNDYGIPSWMDEILKYLPLLSLLSVFFLYLIRKEAKDEIVKAQDVQREYTELKIKEVQEECKYHSLQDRNKTDRLSERMMELEKSHTLETGLLKQTTSTTDKRLDMIETRIEKLDTKFDEKFDEQKELLHKIHSKFQNGGFSK</sequence>
<dbReference type="BioCyc" id="LINT1085541:G11IQ-520-MONOMER"/>
<dbReference type="Proteomes" id="UP000012220">
    <property type="component" value="Unassembled WGS sequence"/>
</dbReference>
<evidence type="ECO:0000313" key="1">
    <source>
        <dbReference type="EMBL" id="EMY26778.1"/>
    </source>
</evidence>
<dbReference type="EMBL" id="AHNY02000077">
    <property type="protein sequence ID" value="EMY26778.1"/>
    <property type="molecule type" value="Genomic_DNA"/>
</dbReference>
<proteinExistence type="predicted"/>
<comment type="caution">
    <text evidence="1">The sequence shown here is derived from an EMBL/GenBank/DDBJ whole genome shotgun (WGS) entry which is preliminary data.</text>
</comment>
<evidence type="ECO:0000313" key="2">
    <source>
        <dbReference type="Proteomes" id="UP000012220"/>
    </source>
</evidence>
<protein>
    <submittedName>
        <fullName evidence="1">Uncharacterized protein</fullName>
    </submittedName>
</protein>
<reference evidence="1 2" key="1">
    <citation type="submission" date="2013-02" db="EMBL/GenBank/DDBJ databases">
        <authorList>
            <person name="Harkins D.M."/>
            <person name="Durkin A.S."/>
            <person name="Brinkac L.M."/>
            <person name="Haft D.H."/>
            <person name="Selengut J.D."/>
            <person name="Sanka R."/>
            <person name="DePew J."/>
            <person name="Purushe J."/>
            <person name="Picardeau M."/>
            <person name="Werts C."/>
            <person name="Goarant C."/>
            <person name="Vinetz J.M."/>
            <person name="Sutton G.G."/>
            <person name="Nierman W.C."/>
            <person name="Fouts D.E."/>
        </authorList>
    </citation>
    <scope>NUCLEOTIDE SEQUENCE [LARGE SCALE GENOMIC DNA]</scope>
    <source>
        <strain evidence="1 2">200703203</strain>
    </source>
</reference>
<accession>N1UKG9</accession>
<dbReference type="AlphaFoldDB" id="N1UKG9"/>
<name>N1UKG9_LEPIR</name>
<gene>
    <name evidence="1" type="ORF">LEP1GSC115_4536</name>
</gene>